<dbReference type="OrthoDB" id="3553147at2759"/>
<dbReference type="InterPro" id="IPR052895">
    <property type="entry name" value="HetReg/Transcr_Mod"/>
</dbReference>
<reference evidence="3" key="1">
    <citation type="submission" date="2020-03" db="EMBL/GenBank/DDBJ databases">
        <title>Draft Genome Sequence of Cylindrodendrum hubeiense.</title>
        <authorList>
            <person name="Buettner E."/>
            <person name="Kellner H."/>
        </authorList>
    </citation>
    <scope>NUCLEOTIDE SEQUENCE</scope>
    <source>
        <strain evidence="3">IHI 201604</strain>
    </source>
</reference>
<proteinExistence type="predicted"/>
<accession>A0A9P5HCC2</accession>
<feature type="region of interest" description="Disordered" evidence="1">
    <location>
        <begin position="1"/>
        <end position="30"/>
    </location>
</feature>
<dbReference type="PANTHER" id="PTHR24148">
    <property type="entry name" value="ANKYRIN REPEAT DOMAIN-CONTAINING PROTEIN 39 HOMOLOG-RELATED"/>
    <property type="match status" value="1"/>
</dbReference>
<keyword evidence="4" id="KW-1185">Reference proteome</keyword>
<evidence type="ECO:0000259" key="2">
    <source>
        <dbReference type="Pfam" id="PF06985"/>
    </source>
</evidence>
<dbReference type="EMBL" id="JAANBB010000070">
    <property type="protein sequence ID" value="KAF7551892.1"/>
    <property type="molecule type" value="Genomic_DNA"/>
</dbReference>
<protein>
    <recommendedName>
        <fullName evidence="2">Heterokaryon incompatibility domain-containing protein</fullName>
    </recommendedName>
</protein>
<organism evidence="3 4">
    <name type="scientific">Cylindrodendrum hubeiense</name>
    <dbReference type="NCBI Taxonomy" id="595255"/>
    <lineage>
        <taxon>Eukaryota</taxon>
        <taxon>Fungi</taxon>
        <taxon>Dikarya</taxon>
        <taxon>Ascomycota</taxon>
        <taxon>Pezizomycotina</taxon>
        <taxon>Sordariomycetes</taxon>
        <taxon>Hypocreomycetidae</taxon>
        <taxon>Hypocreales</taxon>
        <taxon>Nectriaceae</taxon>
        <taxon>Cylindrodendrum</taxon>
    </lineage>
</organism>
<dbReference type="AlphaFoldDB" id="A0A9P5HCC2"/>
<dbReference type="PANTHER" id="PTHR24148:SF64">
    <property type="entry name" value="HETEROKARYON INCOMPATIBILITY DOMAIN-CONTAINING PROTEIN"/>
    <property type="match status" value="1"/>
</dbReference>
<dbReference type="InterPro" id="IPR010730">
    <property type="entry name" value="HET"/>
</dbReference>
<sequence length="368" mass="42084">MKTRSKATDRLWTPQRKKTKKAPPFQHQPLDPEKRQIRLFELSPGKPGSRISGKLIHVSLNDNPRFEALSYTWGLPQPTYIVSIDEGSPFSVRRNLRKALDALRRPDNPRLLWVDCICINQLDIPEKEIQIQLMRAIYAGAETVCTWIDHNVQPIGGVFEDLENIGHGTEIGDFMDPSYWYPVADIFRDPYWRRVWVQQELILASKLEIYCRHDMIDGKQLLEFQHRVNLVKHQLMSVQSPEYHISRYIANDPVDQAASTPDFLSGDILRARENLVLGQEAHGKQGNELDNLKITRRALGSSLLQLFIKTAGLNVTDLKDRVYGILGLAVDVDEGAFNVDYSLSITGVYTKRWEVDHMQGRLSDVDAA</sequence>
<evidence type="ECO:0000256" key="1">
    <source>
        <dbReference type="SAM" id="MobiDB-lite"/>
    </source>
</evidence>
<dbReference type="Proteomes" id="UP000722485">
    <property type="component" value="Unassembled WGS sequence"/>
</dbReference>
<gene>
    <name evidence="3" type="ORF">G7Z17_g4709</name>
</gene>
<evidence type="ECO:0000313" key="3">
    <source>
        <dbReference type="EMBL" id="KAF7551892.1"/>
    </source>
</evidence>
<name>A0A9P5HCC2_9HYPO</name>
<dbReference type="Pfam" id="PF06985">
    <property type="entry name" value="HET"/>
    <property type="match status" value="1"/>
</dbReference>
<feature type="domain" description="Heterokaryon incompatibility" evidence="2">
    <location>
        <begin position="66"/>
        <end position="200"/>
    </location>
</feature>
<evidence type="ECO:0000313" key="4">
    <source>
        <dbReference type="Proteomes" id="UP000722485"/>
    </source>
</evidence>
<comment type="caution">
    <text evidence="3">The sequence shown here is derived from an EMBL/GenBank/DDBJ whole genome shotgun (WGS) entry which is preliminary data.</text>
</comment>